<sequence>MAARIMTPRREGDRVATSGQAPKDGRSCSKMWRSEKPCQHSHHCDPLAGPPFGRPRNSAQNTEMGGCMLPTGKDSGWGELPLLGLAAPVTVFGRPPNLSPSQGRDPRPHLSFPGGKTGRTRTQARVPKEWQDALRGGRLYLNAHHLFGVWEEPPVDHLLGNTVCVAEAVGTGVVVLLKADFLRRSVCCPEWQPLR</sequence>
<accession>A0A480FE54</accession>
<evidence type="ECO:0000256" key="1">
    <source>
        <dbReference type="SAM" id="MobiDB-lite"/>
    </source>
</evidence>
<name>A0A480FE54_PIG</name>
<feature type="region of interest" description="Disordered" evidence="1">
    <location>
        <begin position="1"/>
        <end position="39"/>
    </location>
</feature>
<organism evidence="2">
    <name type="scientific">Sus scrofa</name>
    <name type="common">Pig</name>
    <dbReference type="NCBI Taxonomy" id="9823"/>
    <lineage>
        <taxon>Eukaryota</taxon>
        <taxon>Metazoa</taxon>
        <taxon>Chordata</taxon>
        <taxon>Craniata</taxon>
        <taxon>Vertebrata</taxon>
        <taxon>Euteleostomi</taxon>
        <taxon>Mammalia</taxon>
        <taxon>Eutheria</taxon>
        <taxon>Laurasiatheria</taxon>
        <taxon>Artiodactyla</taxon>
        <taxon>Suina</taxon>
        <taxon>Suidae</taxon>
        <taxon>Sus</taxon>
    </lineage>
</organism>
<feature type="compositionally biased region" description="Basic and acidic residues" evidence="1">
    <location>
        <begin position="23"/>
        <end position="39"/>
    </location>
</feature>
<protein>
    <submittedName>
        <fullName evidence="2">Putative E3 ubiquitin-protein ligase SH3RF2</fullName>
    </submittedName>
</protein>
<dbReference type="EMBL" id="DQIR01042702">
    <property type="protein sequence ID" value="HCZ98177.1"/>
    <property type="molecule type" value="Transcribed_RNA"/>
</dbReference>
<proteinExistence type="predicted"/>
<evidence type="ECO:0000313" key="2">
    <source>
        <dbReference type="EMBL" id="HCZ98177.1"/>
    </source>
</evidence>
<reference evidence="2" key="1">
    <citation type="journal article" date="2019" name="PeerJ">
        <title>Genes of the pig, Sus scrofa, reconstructed with EvidentialGene.</title>
        <authorList>
            <person name="Gilbert D.G."/>
        </authorList>
    </citation>
    <scope>NUCLEOTIDE SEQUENCE</scope>
</reference>
<dbReference type="EMBL" id="DQIR01055604">
    <property type="protein sequence ID" value="HDA11080.1"/>
    <property type="molecule type" value="Transcribed_RNA"/>
</dbReference>
<dbReference type="AlphaFoldDB" id="A0A480FE54"/>
<dbReference type="EMBL" id="DQIR01049008">
    <property type="protein sequence ID" value="HDA04484.1"/>
    <property type="molecule type" value="Transcribed_RNA"/>
</dbReference>
<feature type="region of interest" description="Disordered" evidence="1">
    <location>
        <begin position="94"/>
        <end position="126"/>
    </location>
</feature>